<proteinExistence type="predicted"/>
<keyword evidence="2" id="KW-0808">Transferase</keyword>
<gene>
    <name evidence="2" type="ORF">SAMN06265221_104272</name>
</gene>
<evidence type="ECO:0000259" key="1">
    <source>
        <dbReference type="Pfam" id="PF10090"/>
    </source>
</evidence>
<dbReference type="AlphaFoldDB" id="A0A521CFI7"/>
<dbReference type="Gene3D" id="3.30.565.10">
    <property type="entry name" value="Histidine kinase-like ATPase, C-terminal domain"/>
    <property type="match status" value="1"/>
</dbReference>
<protein>
    <submittedName>
        <fullName evidence="2">Histidine phosphotransferase ChpT</fullName>
    </submittedName>
</protein>
<dbReference type="Gene3D" id="1.10.287.130">
    <property type="match status" value="1"/>
</dbReference>
<feature type="domain" description="Histidine phosphotransferase ChpT C-terminal" evidence="1">
    <location>
        <begin position="95"/>
        <end position="211"/>
    </location>
</feature>
<evidence type="ECO:0000313" key="3">
    <source>
        <dbReference type="Proteomes" id="UP000319014"/>
    </source>
</evidence>
<dbReference type="Pfam" id="PF10090">
    <property type="entry name" value="HPTransfase"/>
    <property type="match status" value="1"/>
</dbReference>
<organism evidence="2 3">
    <name type="scientific">Paracoccus laeviglucosivorans</name>
    <dbReference type="NCBI Taxonomy" id="1197861"/>
    <lineage>
        <taxon>Bacteria</taxon>
        <taxon>Pseudomonadati</taxon>
        <taxon>Pseudomonadota</taxon>
        <taxon>Alphaproteobacteria</taxon>
        <taxon>Rhodobacterales</taxon>
        <taxon>Paracoccaceae</taxon>
        <taxon>Paracoccus</taxon>
    </lineage>
</organism>
<dbReference type="InterPro" id="IPR018762">
    <property type="entry name" value="ChpT_C"/>
</dbReference>
<dbReference type="InterPro" id="IPR036890">
    <property type="entry name" value="HATPase_C_sf"/>
</dbReference>
<dbReference type="Proteomes" id="UP000319014">
    <property type="component" value="Unassembled WGS sequence"/>
</dbReference>
<keyword evidence="3" id="KW-1185">Reference proteome</keyword>
<sequence length="217" mass="23434">MDDLTFYRNSPAADLIDADKLAAMVSSRLCHDLVSPLGAIGNGLELLQMSGEFPGIGKSPELQLIAESVEAARARIRWFRVAFGAAAEGQRLGPNELAALLGDMEKAGRLRIRLEAEGDLPRSEARMILLAAMCLDTAMPWGCSVLVCRGAVGWRLVATASRIKPDTALWSWLDAGPGERPEPAPSEVHFPLLAGFAAKAQRKLHWELDETGGEISF</sequence>
<accession>A0A521CFI7</accession>
<dbReference type="RefSeq" id="WP_142662470.1">
    <property type="nucleotide sequence ID" value="NZ_FXTK01000004.1"/>
</dbReference>
<evidence type="ECO:0000313" key="2">
    <source>
        <dbReference type="EMBL" id="SMO58162.1"/>
    </source>
</evidence>
<dbReference type="OrthoDB" id="9803702at2"/>
<name>A0A521CFI7_9RHOB</name>
<dbReference type="EMBL" id="FXTK01000004">
    <property type="protein sequence ID" value="SMO58162.1"/>
    <property type="molecule type" value="Genomic_DNA"/>
</dbReference>
<dbReference type="GO" id="GO:0016740">
    <property type="term" value="F:transferase activity"/>
    <property type="evidence" value="ECO:0007669"/>
    <property type="project" value="UniProtKB-KW"/>
</dbReference>
<reference evidence="2 3" key="1">
    <citation type="submission" date="2017-05" db="EMBL/GenBank/DDBJ databases">
        <authorList>
            <person name="Varghese N."/>
            <person name="Submissions S."/>
        </authorList>
    </citation>
    <scope>NUCLEOTIDE SEQUENCE [LARGE SCALE GENOMIC DNA]</scope>
    <source>
        <strain evidence="2 3">DSM 100094</strain>
    </source>
</reference>